<protein>
    <submittedName>
        <fullName evidence="1">Uncharacterized protein</fullName>
    </submittedName>
</protein>
<comment type="caution">
    <text evidence="1">The sequence shown here is derived from an EMBL/GenBank/DDBJ whole genome shotgun (WGS) entry which is preliminary data.</text>
</comment>
<evidence type="ECO:0000313" key="2">
    <source>
        <dbReference type="Proteomes" id="UP000176558"/>
    </source>
</evidence>
<name>A0A1G2US87_9BACT</name>
<reference evidence="1 2" key="1">
    <citation type="journal article" date="2016" name="Nat. Commun.">
        <title>Thousands of microbial genomes shed light on interconnected biogeochemical processes in an aquifer system.</title>
        <authorList>
            <person name="Anantharaman K."/>
            <person name="Brown C.T."/>
            <person name="Hug L.A."/>
            <person name="Sharon I."/>
            <person name="Castelle C.J."/>
            <person name="Probst A.J."/>
            <person name="Thomas B.C."/>
            <person name="Singh A."/>
            <person name="Wilkins M.J."/>
            <person name="Karaoz U."/>
            <person name="Brodie E.L."/>
            <person name="Williams K.H."/>
            <person name="Hubbard S.S."/>
            <person name="Banfield J.F."/>
        </authorList>
    </citation>
    <scope>NUCLEOTIDE SEQUENCE [LARGE SCALE GENOMIC DNA]</scope>
</reference>
<sequence>MAGYITRLWYKDGTLDRVEVQVGRGYEKFWSNTVRFRNTDPLAVTRVGHGSYVEVHRFWFFGSLITVLN</sequence>
<accession>A0A1G2US87</accession>
<gene>
    <name evidence="1" type="ORF">A3G99_00815</name>
</gene>
<evidence type="ECO:0000313" key="1">
    <source>
        <dbReference type="EMBL" id="OHB12162.1"/>
    </source>
</evidence>
<organism evidence="1 2">
    <name type="scientific">Candidatus Zambryskibacteria bacterium RIFCSPLOWO2_12_FULL_39_23</name>
    <dbReference type="NCBI Taxonomy" id="1802776"/>
    <lineage>
        <taxon>Bacteria</taxon>
        <taxon>Candidatus Zambryskiibacteriota</taxon>
    </lineage>
</organism>
<dbReference type="EMBL" id="MHWT01000021">
    <property type="protein sequence ID" value="OHB12162.1"/>
    <property type="molecule type" value="Genomic_DNA"/>
</dbReference>
<dbReference type="AlphaFoldDB" id="A0A1G2US87"/>
<proteinExistence type="predicted"/>
<dbReference type="Proteomes" id="UP000176558">
    <property type="component" value="Unassembled WGS sequence"/>
</dbReference>